<accession>A0A1T4KTI2</accession>
<name>A0A1T4KTI2_9BACT</name>
<protein>
    <submittedName>
        <fullName evidence="1">Uncharacterized protein</fullName>
    </submittedName>
</protein>
<keyword evidence="2" id="KW-1185">Reference proteome</keyword>
<evidence type="ECO:0000313" key="1">
    <source>
        <dbReference type="EMBL" id="SJZ45742.1"/>
    </source>
</evidence>
<organism evidence="1 2">
    <name type="scientific">Sediminibacterium ginsengisoli</name>
    <dbReference type="NCBI Taxonomy" id="413434"/>
    <lineage>
        <taxon>Bacteria</taxon>
        <taxon>Pseudomonadati</taxon>
        <taxon>Bacteroidota</taxon>
        <taxon>Chitinophagia</taxon>
        <taxon>Chitinophagales</taxon>
        <taxon>Chitinophagaceae</taxon>
        <taxon>Sediminibacterium</taxon>
    </lineage>
</organism>
<dbReference type="RefSeq" id="WP_078830081.1">
    <property type="nucleotide sequence ID" value="NZ_FUWH01000002.1"/>
</dbReference>
<gene>
    <name evidence="1" type="ORF">SAMN04488132_102103</name>
</gene>
<reference evidence="1 2" key="1">
    <citation type="submission" date="2017-02" db="EMBL/GenBank/DDBJ databases">
        <authorList>
            <person name="Peterson S.W."/>
        </authorList>
    </citation>
    <scope>NUCLEOTIDE SEQUENCE [LARGE SCALE GENOMIC DNA]</scope>
    <source>
        <strain evidence="1 2">DSM 22335</strain>
    </source>
</reference>
<dbReference type="AlphaFoldDB" id="A0A1T4KTI2"/>
<evidence type="ECO:0000313" key="2">
    <source>
        <dbReference type="Proteomes" id="UP000190888"/>
    </source>
</evidence>
<sequence length="109" mass="12715">MNKVRVVEVIDSQSVRIAPKWVARRIGSKEKTAGDVIIIDKFRKMTPRHEDKIIKRLKILLLEKGVFLMNDHVEVNGDKISVVADIVLDRTEISYYFPEFKFEEETELV</sequence>
<proteinExistence type="predicted"/>
<dbReference type="Proteomes" id="UP000190888">
    <property type="component" value="Unassembled WGS sequence"/>
</dbReference>
<dbReference type="EMBL" id="FUWH01000002">
    <property type="protein sequence ID" value="SJZ45742.1"/>
    <property type="molecule type" value="Genomic_DNA"/>
</dbReference>